<evidence type="ECO:0000313" key="6">
    <source>
        <dbReference type="Proteomes" id="UP000054324"/>
    </source>
</evidence>
<dbReference type="PROSITE" id="PS50084">
    <property type="entry name" value="KH_TYPE_1"/>
    <property type="match status" value="2"/>
</dbReference>
<dbReference type="STRING" id="6198.A0A075A0E8"/>
<reference evidence="5 6" key="1">
    <citation type="submission" date="2013-11" db="EMBL/GenBank/DDBJ databases">
        <title>Opisthorchis viverrini - life in the bile duct.</title>
        <authorList>
            <person name="Young N.D."/>
            <person name="Nagarajan N."/>
            <person name="Lin S.J."/>
            <person name="Korhonen P.K."/>
            <person name="Jex A.R."/>
            <person name="Hall R.S."/>
            <person name="Safavi-Hemami H."/>
            <person name="Kaewkong W."/>
            <person name="Bertrand D."/>
            <person name="Gao S."/>
            <person name="Seet Q."/>
            <person name="Wongkham S."/>
            <person name="Teh B.T."/>
            <person name="Wongkham C."/>
            <person name="Intapan P.M."/>
            <person name="Maleewong W."/>
            <person name="Yang X."/>
            <person name="Hu M."/>
            <person name="Wang Z."/>
            <person name="Hofmann A."/>
            <person name="Sternberg P.W."/>
            <person name="Tan P."/>
            <person name="Wang J."/>
            <person name="Gasser R.B."/>
        </authorList>
    </citation>
    <scope>NUCLEOTIDE SEQUENCE [LARGE SCALE GENOMIC DNA]</scope>
</reference>
<feature type="compositionally biased region" description="Pro residues" evidence="3">
    <location>
        <begin position="325"/>
        <end position="342"/>
    </location>
</feature>
<dbReference type="CDD" id="cd22432">
    <property type="entry name" value="KH-I_HNRNPK_rpt1"/>
    <property type="match status" value="1"/>
</dbReference>
<dbReference type="AlphaFoldDB" id="A0A075A0E8"/>
<dbReference type="CTD" id="20327088"/>
<evidence type="ECO:0000256" key="3">
    <source>
        <dbReference type="SAM" id="MobiDB-lite"/>
    </source>
</evidence>
<feature type="region of interest" description="Disordered" evidence="3">
    <location>
        <begin position="539"/>
        <end position="559"/>
    </location>
</feature>
<evidence type="ECO:0000259" key="4">
    <source>
        <dbReference type="SMART" id="SM00322"/>
    </source>
</evidence>
<keyword evidence="6" id="KW-1185">Reference proteome</keyword>
<dbReference type="Gene3D" id="3.30.1370.10">
    <property type="entry name" value="K Homology domain, type 1"/>
    <property type="match status" value="2"/>
</dbReference>
<dbReference type="KEGG" id="ovi:T265_12920"/>
<dbReference type="SUPFAM" id="SSF54791">
    <property type="entry name" value="Eukaryotic type KH-domain (KH-domain type I)"/>
    <property type="match status" value="2"/>
</dbReference>
<evidence type="ECO:0000256" key="2">
    <source>
        <dbReference type="PROSITE-ProRule" id="PRU00117"/>
    </source>
</evidence>
<feature type="region of interest" description="Disordered" evidence="3">
    <location>
        <begin position="288"/>
        <end position="361"/>
    </location>
</feature>
<feature type="region of interest" description="Disordered" evidence="3">
    <location>
        <begin position="106"/>
        <end position="133"/>
    </location>
</feature>
<feature type="compositionally biased region" description="Gly residues" evidence="3">
    <location>
        <begin position="288"/>
        <end position="318"/>
    </location>
</feature>
<dbReference type="InterPro" id="IPR036612">
    <property type="entry name" value="KH_dom_type_1_sf"/>
</dbReference>
<evidence type="ECO:0000313" key="5">
    <source>
        <dbReference type="EMBL" id="KER31712.1"/>
    </source>
</evidence>
<sequence length="629" mass="66576">MKRDNAGNGTDGPPSKFQRPAADVSNVVLRFLIPCRAAGIMIGKGGENIKKIRSQYNVKLNIPDNRGPERIMTIEGDLQAICNIMKDVSPKLKDIMNAKLSDPKRIMGHVPFKRRPRPGAESEEPEKEDEEDDSMLDYRILVHESQAGSVIGRGGERIKELRDKYRMRVIKVYQLLAPMSTDRVVQMVAEPENAIACLKSVVEAVESAPPRGRREDYDAANFCEADALNYGGFLSREALQALSQGMPIQRPMGMPPYMGGGPYQMGGPMGPGPMPGGMGPMGAGMGPMGGGRGPMGGGRGQMGGGRGTRPGGMMGAGGPRSTPGGPAPVPPPGGPRGGPPAPVGSTGGYGGPGAPYGGPGFDGAGGYDGSMYNADTPGQTGYGGQSFGGSGGAPAAGGYGGGSGYGTGAPRGAGDMAPPAGGARGGSYGGYGAAAPGMHDDAKVSQWGDSCIRSVSSVMDSHRMNHRPELRWGSVLVSRARKIAVRESKQAGHMALVRTLDPLYVDICCLSKTRIHDASTLVEQTPLAFFQYQFPEQQKSPDSVVPTNESTPNPNGLHRRHLPVTESITVWRSWCTIVKCKTCTPHLTIQVSGFEIKKYFQNRLIERLADSPMSRTNDHWGQMPVDNQN</sequence>
<feature type="domain" description="K Homology" evidence="4">
    <location>
        <begin position="134"/>
        <end position="206"/>
    </location>
</feature>
<dbReference type="Pfam" id="PF00013">
    <property type="entry name" value="KH_1"/>
    <property type="match status" value="2"/>
</dbReference>
<dbReference type="Proteomes" id="UP000054324">
    <property type="component" value="Unassembled WGS sequence"/>
</dbReference>
<gene>
    <name evidence="5" type="ORF">T265_12920</name>
</gene>
<proteinExistence type="predicted"/>
<name>A0A075A0E8_OPIVI</name>
<dbReference type="InterPro" id="IPR004088">
    <property type="entry name" value="KH_dom_type_1"/>
</dbReference>
<dbReference type="GO" id="GO:0003723">
    <property type="term" value="F:RNA binding"/>
    <property type="evidence" value="ECO:0007669"/>
    <property type="project" value="UniProtKB-UniRule"/>
</dbReference>
<accession>A0A075A0E8</accession>
<dbReference type="SMART" id="SM00322">
    <property type="entry name" value="KH"/>
    <property type="match status" value="2"/>
</dbReference>
<feature type="non-terminal residue" evidence="5">
    <location>
        <position position="629"/>
    </location>
</feature>
<dbReference type="OrthoDB" id="442947at2759"/>
<feature type="compositionally biased region" description="Acidic residues" evidence="3">
    <location>
        <begin position="121"/>
        <end position="133"/>
    </location>
</feature>
<organism evidence="5 6">
    <name type="scientific">Opisthorchis viverrini</name>
    <name type="common">Southeast Asian liver fluke</name>
    <dbReference type="NCBI Taxonomy" id="6198"/>
    <lineage>
        <taxon>Eukaryota</taxon>
        <taxon>Metazoa</taxon>
        <taxon>Spiralia</taxon>
        <taxon>Lophotrochozoa</taxon>
        <taxon>Platyhelminthes</taxon>
        <taxon>Trematoda</taxon>
        <taxon>Digenea</taxon>
        <taxon>Opisthorchiida</taxon>
        <taxon>Opisthorchiata</taxon>
        <taxon>Opisthorchiidae</taxon>
        <taxon>Opisthorchis</taxon>
    </lineage>
</organism>
<protein>
    <recommendedName>
        <fullName evidence="4">K Homology domain-containing protein</fullName>
    </recommendedName>
</protein>
<keyword evidence="1" id="KW-0677">Repeat</keyword>
<dbReference type="RefSeq" id="XP_009164552.1">
    <property type="nucleotide sequence ID" value="XM_009166288.1"/>
</dbReference>
<feature type="compositionally biased region" description="Gly residues" evidence="3">
    <location>
        <begin position="345"/>
        <end position="361"/>
    </location>
</feature>
<keyword evidence="2" id="KW-0694">RNA-binding</keyword>
<feature type="domain" description="K Homology" evidence="4">
    <location>
        <begin position="25"/>
        <end position="93"/>
    </location>
</feature>
<dbReference type="InterPro" id="IPR004087">
    <property type="entry name" value="KH_dom"/>
</dbReference>
<feature type="compositionally biased region" description="Polar residues" evidence="3">
    <location>
        <begin position="539"/>
        <end position="554"/>
    </location>
</feature>
<evidence type="ECO:0000256" key="1">
    <source>
        <dbReference type="ARBA" id="ARBA00022737"/>
    </source>
</evidence>
<dbReference type="EMBL" id="KL596642">
    <property type="protein sequence ID" value="KER31712.1"/>
    <property type="molecule type" value="Genomic_DNA"/>
</dbReference>
<dbReference type="GeneID" id="20327088"/>
<dbReference type="PANTHER" id="PTHR10288">
    <property type="entry name" value="KH DOMAIN CONTAINING RNA BINDING PROTEIN"/>
    <property type="match status" value="1"/>
</dbReference>